<comment type="similarity">
    <text evidence="2 3">Belongs to the peptidase M14 family.</text>
</comment>
<evidence type="ECO:0000256" key="1">
    <source>
        <dbReference type="ARBA" id="ARBA00001947"/>
    </source>
</evidence>
<dbReference type="SUPFAM" id="SSF53187">
    <property type="entry name" value="Zn-dependent exopeptidases"/>
    <property type="match status" value="1"/>
</dbReference>
<keyword evidence="4" id="KW-1133">Transmembrane helix</keyword>
<dbReference type="PANTHER" id="PTHR11705:SF119">
    <property type="entry name" value="OS02G0119300 PROTEIN"/>
    <property type="match status" value="1"/>
</dbReference>
<dbReference type="AlphaFoldDB" id="A0AAV8V0N2"/>
<feature type="domain" description="Peptidase M14" evidence="6">
    <location>
        <begin position="59"/>
        <end position="363"/>
    </location>
</feature>
<evidence type="ECO:0000256" key="4">
    <source>
        <dbReference type="SAM" id="Phobius"/>
    </source>
</evidence>
<dbReference type="Pfam" id="PF00246">
    <property type="entry name" value="Peptidase_M14"/>
    <property type="match status" value="1"/>
</dbReference>
<proteinExistence type="inferred from homology"/>
<dbReference type="PROSITE" id="PS52035">
    <property type="entry name" value="PEPTIDASE_M14"/>
    <property type="match status" value="1"/>
</dbReference>
<protein>
    <recommendedName>
        <fullName evidence="6">Peptidase M14 domain-containing protein</fullName>
    </recommendedName>
</protein>
<evidence type="ECO:0000256" key="3">
    <source>
        <dbReference type="PROSITE-ProRule" id="PRU01379"/>
    </source>
</evidence>
<dbReference type="SMART" id="SM00631">
    <property type="entry name" value="Zn_pept"/>
    <property type="match status" value="1"/>
</dbReference>
<dbReference type="GO" id="GO:0004181">
    <property type="term" value="F:metallocarboxypeptidase activity"/>
    <property type="evidence" value="ECO:0007669"/>
    <property type="project" value="InterPro"/>
</dbReference>
<keyword evidence="4" id="KW-0812">Transmembrane</keyword>
<evidence type="ECO:0000256" key="5">
    <source>
        <dbReference type="SAM" id="SignalP"/>
    </source>
</evidence>
<feature type="signal peptide" evidence="5">
    <location>
        <begin position="1"/>
        <end position="25"/>
    </location>
</feature>
<feature type="chain" id="PRO_5043888634" description="Peptidase M14 domain-containing protein" evidence="5">
    <location>
        <begin position="26"/>
        <end position="459"/>
    </location>
</feature>
<feature type="transmembrane region" description="Helical" evidence="4">
    <location>
        <begin position="417"/>
        <end position="441"/>
    </location>
</feature>
<comment type="caution">
    <text evidence="7">The sequence shown here is derived from an EMBL/GenBank/DDBJ whole genome shotgun (WGS) entry which is preliminary data.</text>
</comment>
<dbReference type="PANTHER" id="PTHR11705">
    <property type="entry name" value="PROTEASE FAMILY M14 CARBOXYPEPTIDASE A,B"/>
    <property type="match status" value="1"/>
</dbReference>
<keyword evidence="8" id="KW-1185">Reference proteome</keyword>
<evidence type="ECO:0000313" key="8">
    <source>
        <dbReference type="Proteomes" id="UP001157974"/>
    </source>
</evidence>
<dbReference type="InterPro" id="IPR034269">
    <property type="entry name" value="At5g42320_M14_CPD"/>
</dbReference>
<name>A0AAV8V0N2_9RHOD</name>
<dbReference type="CDD" id="cd06227">
    <property type="entry name" value="M14-CPA-like"/>
    <property type="match status" value="1"/>
</dbReference>
<dbReference type="GO" id="GO:0005615">
    <property type="term" value="C:extracellular space"/>
    <property type="evidence" value="ECO:0007669"/>
    <property type="project" value="TreeGrafter"/>
</dbReference>
<evidence type="ECO:0000259" key="6">
    <source>
        <dbReference type="PROSITE" id="PS52035"/>
    </source>
</evidence>
<dbReference type="GO" id="GO:0008270">
    <property type="term" value="F:zinc ion binding"/>
    <property type="evidence" value="ECO:0007669"/>
    <property type="project" value="InterPro"/>
</dbReference>
<keyword evidence="5" id="KW-0732">Signal</keyword>
<organism evidence="7 8">
    <name type="scientific">Rhodosorus marinus</name>
    <dbReference type="NCBI Taxonomy" id="101924"/>
    <lineage>
        <taxon>Eukaryota</taxon>
        <taxon>Rhodophyta</taxon>
        <taxon>Stylonematophyceae</taxon>
        <taxon>Stylonematales</taxon>
        <taxon>Stylonemataceae</taxon>
        <taxon>Rhodosorus</taxon>
    </lineage>
</organism>
<dbReference type="GO" id="GO:0006508">
    <property type="term" value="P:proteolysis"/>
    <property type="evidence" value="ECO:0007669"/>
    <property type="project" value="InterPro"/>
</dbReference>
<reference evidence="7 8" key="1">
    <citation type="journal article" date="2023" name="Nat. Commun.">
        <title>Origin of minicircular mitochondrial genomes in red algae.</title>
        <authorList>
            <person name="Lee Y."/>
            <person name="Cho C.H."/>
            <person name="Lee Y.M."/>
            <person name="Park S.I."/>
            <person name="Yang J.H."/>
            <person name="West J.A."/>
            <person name="Bhattacharya D."/>
            <person name="Yoon H.S."/>
        </authorList>
    </citation>
    <scope>NUCLEOTIDE SEQUENCE [LARGE SCALE GENOMIC DNA]</scope>
    <source>
        <strain evidence="7 8">CCMP1338</strain>
        <tissue evidence="7">Whole cell</tissue>
    </source>
</reference>
<gene>
    <name evidence="7" type="ORF">NDN08_002849</name>
</gene>
<dbReference type="Proteomes" id="UP001157974">
    <property type="component" value="Unassembled WGS sequence"/>
</dbReference>
<keyword evidence="4" id="KW-0472">Membrane</keyword>
<evidence type="ECO:0000313" key="7">
    <source>
        <dbReference type="EMBL" id="KAJ8906356.1"/>
    </source>
</evidence>
<dbReference type="Gene3D" id="3.40.630.10">
    <property type="entry name" value="Zn peptidases"/>
    <property type="match status" value="1"/>
</dbReference>
<accession>A0AAV8V0N2</accession>
<dbReference type="EMBL" id="JAMWBK010000003">
    <property type="protein sequence ID" value="KAJ8906356.1"/>
    <property type="molecule type" value="Genomic_DNA"/>
</dbReference>
<comment type="cofactor">
    <cofactor evidence="1">
        <name>Zn(2+)</name>
        <dbReference type="ChEBI" id="CHEBI:29105"/>
    </cofactor>
</comment>
<sequence length="459" mass="51165">MGFSMKKLWAVLVVLLVELGVRVWGSSVSQAVIGAKADLKGSMQEKAERETFAAPDWSVYHKTDEILDELRELDETCNHMRLEPAAVPGVDDSEVPLVVVLGYNVKNRLREMVSSAFQSKTRIVAVFGEHGRELITSEVALKVVQDICNGEGTDAETARDELQRSEVHLVPVLGASSRRLAEMGEYCERLNSNGVDLNRNWGFLWGKTDTTTIAEEERPGTEPFSENESRAVKALVESVRPDAFVSVHSGDKAMLLPWDHRPELPDRDEYEKMGKVAGIVAQEHCESCQIGNVYKLFGYNAFGTAGDWAFGSAKVPYTYTWEIYGDFSSARDDCFRMFNPADQETYNEVLANWSTSFFTLAAAIHTANERLNAIPLPKQLITNGQNRASTPSRRYGFASEWRRRGQGGIEPLLARSYGVLLLEFMIALMAVFAFTAVALYLRKSASKSTSRSMEPFKLA</sequence>
<dbReference type="InterPro" id="IPR000834">
    <property type="entry name" value="Peptidase_M14"/>
</dbReference>
<evidence type="ECO:0000256" key="2">
    <source>
        <dbReference type="ARBA" id="ARBA00005988"/>
    </source>
</evidence>
<feature type="active site" description="Proton donor/acceptor" evidence="3">
    <location>
        <position position="322"/>
    </location>
</feature>